<organism evidence="1 2">
    <name type="scientific">Spirosoma agri</name>
    <dbReference type="NCBI Taxonomy" id="1987381"/>
    <lineage>
        <taxon>Bacteria</taxon>
        <taxon>Pseudomonadati</taxon>
        <taxon>Bacteroidota</taxon>
        <taxon>Cytophagia</taxon>
        <taxon>Cytophagales</taxon>
        <taxon>Cytophagaceae</taxon>
        <taxon>Spirosoma</taxon>
    </lineage>
</organism>
<protein>
    <submittedName>
        <fullName evidence="1">Uncharacterized protein</fullName>
    </submittedName>
</protein>
<evidence type="ECO:0000313" key="1">
    <source>
        <dbReference type="EMBL" id="NEU66227.1"/>
    </source>
</evidence>
<gene>
    <name evidence="1" type="ORF">GK091_04985</name>
</gene>
<name>A0A6M0IEG2_9BACT</name>
<evidence type="ECO:0000313" key="2">
    <source>
        <dbReference type="Proteomes" id="UP000477386"/>
    </source>
</evidence>
<dbReference type="EMBL" id="JAAGNZ010000001">
    <property type="protein sequence ID" value="NEU66227.1"/>
    <property type="molecule type" value="Genomic_DNA"/>
</dbReference>
<sequence length="68" mass="7913">MNLDDSFDYDDKSAYSAGFERNAFAYLLAQYKRAVYTKWFSIAFPESWQTSESIDILSTIYGRTDTTE</sequence>
<dbReference type="Proteomes" id="UP000477386">
    <property type="component" value="Unassembled WGS sequence"/>
</dbReference>
<accession>A0A6M0IEG2</accession>
<reference evidence="1 2" key="1">
    <citation type="submission" date="2020-02" db="EMBL/GenBank/DDBJ databases">
        <title>Draft genome sequence of two Spirosoma agri KCTC 52727 and Spirosoma terrae KCTC 52035.</title>
        <authorList>
            <person name="Rojas J."/>
            <person name="Ambika Manirajan B."/>
            <person name="Ratering S."/>
            <person name="Suarez C."/>
            <person name="Schnell S."/>
        </authorList>
    </citation>
    <scope>NUCLEOTIDE SEQUENCE [LARGE SCALE GENOMIC DNA]</scope>
    <source>
        <strain evidence="1 2">KCTC 52727</strain>
    </source>
</reference>
<comment type="caution">
    <text evidence="1">The sequence shown here is derived from an EMBL/GenBank/DDBJ whole genome shotgun (WGS) entry which is preliminary data.</text>
</comment>
<dbReference type="RefSeq" id="WP_164035500.1">
    <property type="nucleotide sequence ID" value="NZ_JAAGNZ010000001.1"/>
</dbReference>
<dbReference type="AlphaFoldDB" id="A0A6M0IEG2"/>
<keyword evidence="2" id="KW-1185">Reference proteome</keyword>
<proteinExistence type="predicted"/>